<organism evidence="2 3">
    <name type="scientific">Pelagihabitans pacificus</name>
    <dbReference type="NCBI Taxonomy" id="2696054"/>
    <lineage>
        <taxon>Bacteria</taxon>
        <taxon>Pseudomonadati</taxon>
        <taxon>Bacteroidota</taxon>
        <taxon>Flavobacteriia</taxon>
        <taxon>Flavobacteriales</taxon>
        <taxon>Flavobacteriaceae</taxon>
        <taxon>Pelagihabitans</taxon>
    </lineage>
</organism>
<dbReference type="PROSITE" id="PS51257">
    <property type="entry name" value="PROKAR_LIPOPROTEIN"/>
    <property type="match status" value="1"/>
</dbReference>
<dbReference type="Gene3D" id="2.60.40.10">
    <property type="entry name" value="Immunoglobulins"/>
    <property type="match status" value="1"/>
</dbReference>
<dbReference type="InterPro" id="IPR035986">
    <property type="entry name" value="PKD_dom_sf"/>
</dbReference>
<dbReference type="EMBL" id="VIKU02000002">
    <property type="protein sequence ID" value="NHF59524.1"/>
    <property type="molecule type" value="Genomic_DNA"/>
</dbReference>
<evidence type="ECO:0000313" key="2">
    <source>
        <dbReference type="EMBL" id="NHF59524.1"/>
    </source>
</evidence>
<reference evidence="2" key="2">
    <citation type="submission" date="2020-03" db="EMBL/GenBank/DDBJ databases">
        <title>Flavobacteriaceae bacterium strain TP-CH-4, a member of the family Flavobacteriaceae isolated from a deep-sea seamount.</title>
        <authorList>
            <person name="Zhang D.-C."/>
        </authorList>
    </citation>
    <scope>NUCLEOTIDE SEQUENCE</scope>
    <source>
        <strain evidence="2">TP-CH-4</strain>
    </source>
</reference>
<dbReference type="AlphaFoldDB" id="A0A967E6T9"/>
<accession>A0A967E6T9</accession>
<dbReference type="RefSeq" id="WP_152574025.1">
    <property type="nucleotide sequence ID" value="NZ_VIKU02000002.1"/>
</dbReference>
<evidence type="ECO:0000259" key="1">
    <source>
        <dbReference type="PROSITE" id="PS50093"/>
    </source>
</evidence>
<sequence>MKELIRKSKLVFIFTLAVSFFGCDEDDDANLPKVVAGFTFTQNGDTGTVTFINISEEASSYKWDFGDGDTSTEINPVKTFASGTFTVKLEASNVAGASDTFEDEITISIPEPLAPIALPIVFDGTNVGYDAIVGDNIGFSIVTNPETGNGNTTNVGQMIAGGGQFQNVQFPLGTAVDFGGENKTIQLELFSSEQIAVLVKFENGEGGARDVEVLTTHTGSGWETLSFDFAVDAVASFIDGDSQNGQPLVPDGQYGQMILFIGFNADPGVEGTFLVDNIVQNAGDGGGMPTEPTMAAPAPTQDAANVTSVFSNAYTDASGTNPRAFGNDGGATFSEIQVAGDDVWSYANTNFVGLQNDTGFDGRTHFSMDIWVAEDVSFRAGLISFTDPVSREDVEVNLTGGQWNSIDVALADLVPSLGSEGPLPDDPTINQIIFDVLGDGVEANIFVDNVFFYTADGGGMPTEPTMAAPAPTQDAANVTSVFSNAYTDASGTNPRAFGNDGGATFSEIQVAGDDVWSYANTNFVGLQNDTGFDGRTHFSMDIWVAEDVSFRAGLISFTDPVSREDVEVNLTGGQWNSIDVALADLVPSLGSEGPLPDDPTINQIIFDVLGDGLEANIFVDNVFFYTASSGGGSGGCTDTEIAATALPLDFEGCETFLSSQNFGAGITSELVANPFQTGINTSDFVLQVDKPTGSDFFAGIQNVFPSNFDLTTTDTFKVKVYSTKANVVFRFELLANPNDGSIGNPAPVFVTIPNANEWTEVEFTFINLPASPTSYSQLVIKPDNDQTDSPITSGGTYYLDDLILE</sequence>
<dbReference type="CDD" id="cd00146">
    <property type="entry name" value="PKD"/>
    <property type="match status" value="1"/>
</dbReference>
<protein>
    <recommendedName>
        <fullName evidence="1">PKD domain-containing protein</fullName>
    </recommendedName>
</protein>
<name>A0A967E6T9_9FLAO</name>
<dbReference type="SUPFAM" id="SSF49299">
    <property type="entry name" value="PKD domain"/>
    <property type="match status" value="1"/>
</dbReference>
<comment type="caution">
    <text evidence="2">The sequence shown here is derived from an EMBL/GenBank/DDBJ whole genome shotgun (WGS) entry which is preliminary data.</text>
</comment>
<dbReference type="Pfam" id="PF18911">
    <property type="entry name" value="PKD_4"/>
    <property type="match status" value="1"/>
</dbReference>
<dbReference type="PROSITE" id="PS50093">
    <property type="entry name" value="PKD"/>
    <property type="match status" value="1"/>
</dbReference>
<dbReference type="InterPro" id="IPR013783">
    <property type="entry name" value="Ig-like_fold"/>
</dbReference>
<gene>
    <name evidence="2" type="ORF">FK220_009240</name>
</gene>
<dbReference type="Gene3D" id="2.60.120.260">
    <property type="entry name" value="Galactose-binding domain-like"/>
    <property type="match status" value="1"/>
</dbReference>
<proteinExistence type="predicted"/>
<evidence type="ECO:0000313" key="3">
    <source>
        <dbReference type="Proteomes" id="UP000707206"/>
    </source>
</evidence>
<feature type="domain" description="PKD" evidence="1">
    <location>
        <begin position="60"/>
        <end position="110"/>
    </location>
</feature>
<keyword evidence="3" id="KW-1185">Reference proteome</keyword>
<dbReference type="Proteomes" id="UP000707206">
    <property type="component" value="Unassembled WGS sequence"/>
</dbReference>
<dbReference type="SMART" id="SM00089">
    <property type="entry name" value="PKD"/>
    <property type="match status" value="1"/>
</dbReference>
<dbReference type="InterPro" id="IPR000601">
    <property type="entry name" value="PKD_dom"/>
</dbReference>
<reference evidence="2" key="1">
    <citation type="submission" date="2019-07" db="EMBL/GenBank/DDBJ databases">
        <authorList>
            <person name="De-Chao Zhang Q."/>
        </authorList>
    </citation>
    <scope>NUCLEOTIDE SEQUENCE</scope>
    <source>
        <strain evidence="2">TP-CH-4</strain>
    </source>
</reference>
<dbReference type="InterPro" id="IPR022409">
    <property type="entry name" value="PKD/Chitinase_dom"/>
</dbReference>